<feature type="transmembrane region" description="Helical" evidence="1">
    <location>
        <begin position="418"/>
        <end position="439"/>
    </location>
</feature>
<feature type="transmembrane region" description="Helical" evidence="1">
    <location>
        <begin position="451"/>
        <end position="469"/>
    </location>
</feature>
<dbReference type="PANTHER" id="PTHR28008:SF1">
    <property type="entry name" value="DOMAIN PROTEIN, PUTATIVE (AFU_ORTHOLOGUE AFUA_3G10980)-RELATED"/>
    <property type="match status" value="1"/>
</dbReference>
<evidence type="ECO:0000313" key="4">
    <source>
        <dbReference type="Proteomes" id="UP000634667"/>
    </source>
</evidence>
<feature type="transmembrane region" description="Helical" evidence="1">
    <location>
        <begin position="641"/>
        <end position="659"/>
    </location>
</feature>
<dbReference type="Proteomes" id="UP000634667">
    <property type="component" value="Unassembled WGS sequence"/>
</dbReference>
<feature type="transmembrane region" description="Helical" evidence="1">
    <location>
        <begin position="80"/>
        <end position="99"/>
    </location>
</feature>
<reference evidence="4" key="1">
    <citation type="journal article" date="2019" name="Int. J. Syst. Evol. Microbiol.">
        <title>The Global Catalogue of Microorganisms (GCM) 10K type strain sequencing project: providing services to taxonomists for standard genome sequencing and annotation.</title>
        <authorList>
            <consortium name="The Broad Institute Genomics Platform"/>
            <consortium name="The Broad Institute Genome Sequencing Center for Infectious Disease"/>
            <person name="Wu L."/>
            <person name="Ma J."/>
        </authorList>
    </citation>
    <scope>NUCLEOTIDE SEQUENCE [LARGE SCALE GENOMIC DNA]</scope>
    <source>
        <strain evidence="4">KCTC 23723</strain>
    </source>
</reference>
<keyword evidence="1" id="KW-1133">Transmembrane helix</keyword>
<organism evidence="3 4">
    <name type="scientific">Alishewanella tabrizica</name>
    <dbReference type="NCBI Taxonomy" id="671278"/>
    <lineage>
        <taxon>Bacteria</taxon>
        <taxon>Pseudomonadati</taxon>
        <taxon>Pseudomonadota</taxon>
        <taxon>Gammaproteobacteria</taxon>
        <taxon>Alteromonadales</taxon>
        <taxon>Alteromonadaceae</taxon>
        <taxon>Alishewanella</taxon>
    </lineage>
</organism>
<feature type="transmembrane region" description="Helical" evidence="1">
    <location>
        <begin position="607"/>
        <end position="629"/>
    </location>
</feature>
<feature type="transmembrane region" description="Helical" evidence="1">
    <location>
        <begin position="506"/>
        <end position="529"/>
    </location>
</feature>
<feature type="transmembrane region" description="Helical" evidence="1">
    <location>
        <begin position="287"/>
        <end position="304"/>
    </location>
</feature>
<keyword evidence="4" id="KW-1185">Reference proteome</keyword>
<evidence type="ECO:0000259" key="2">
    <source>
        <dbReference type="Pfam" id="PF04892"/>
    </source>
</evidence>
<feature type="transmembrane region" description="Helical" evidence="1">
    <location>
        <begin position="232"/>
        <end position="253"/>
    </location>
</feature>
<dbReference type="NCBIfam" id="NF037970">
    <property type="entry name" value="vanZ_1"/>
    <property type="match status" value="1"/>
</dbReference>
<feature type="transmembrane region" description="Helical" evidence="1">
    <location>
        <begin position="721"/>
        <end position="739"/>
    </location>
</feature>
<feature type="transmembrane region" description="Helical" evidence="1">
    <location>
        <begin position="260"/>
        <end position="281"/>
    </location>
</feature>
<dbReference type="InterPro" id="IPR006976">
    <property type="entry name" value="VanZ-like"/>
</dbReference>
<feature type="transmembrane region" description="Helical" evidence="1">
    <location>
        <begin position="383"/>
        <end position="406"/>
    </location>
</feature>
<feature type="domain" description="VanZ-like" evidence="2">
    <location>
        <begin position="46"/>
        <end position="158"/>
    </location>
</feature>
<keyword evidence="1" id="KW-0812">Transmembrane</keyword>
<name>A0ABQ2WM99_9ALTE</name>
<feature type="transmembrane region" description="Helical" evidence="1">
    <location>
        <begin position="108"/>
        <end position="132"/>
    </location>
</feature>
<gene>
    <name evidence="3" type="ORF">GCM10008111_18380</name>
</gene>
<dbReference type="Pfam" id="PF04892">
    <property type="entry name" value="VanZ"/>
    <property type="match status" value="2"/>
</dbReference>
<evidence type="ECO:0000256" key="1">
    <source>
        <dbReference type="SAM" id="Phobius"/>
    </source>
</evidence>
<protein>
    <recommendedName>
        <fullName evidence="2">VanZ-like domain-containing protein</fullName>
    </recommendedName>
</protein>
<comment type="caution">
    <text evidence="3">The sequence shown here is derived from an EMBL/GenBank/DDBJ whole genome shotgun (WGS) entry which is preliminary data.</text>
</comment>
<keyword evidence="1" id="KW-0472">Membrane</keyword>
<feature type="domain" description="VanZ-like" evidence="2">
    <location>
        <begin position="338"/>
        <end position="468"/>
    </location>
</feature>
<feature type="transmembrane region" description="Helical" evidence="1">
    <location>
        <begin position="31"/>
        <end position="52"/>
    </location>
</feature>
<feature type="transmembrane region" description="Helical" evidence="1">
    <location>
        <begin position="541"/>
        <end position="558"/>
    </location>
</feature>
<dbReference type="EMBL" id="BMYR01000007">
    <property type="protein sequence ID" value="GGW62738.1"/>
    <property type="molecule type" value="Genomic_DNA"/>
</dbReference>
<proteinExistence type="predicted"/>
<feature type="transmembrane region" description="Helical" evidence="1">
    <location>
        <begin position="679"/>
        <end position="700"/>
    </location>
</feature>
<dbReference type="PANTHER" id="PTHR28008">
    <property type="entry name" value="DOMAIN PROTEIN, PUTATIVE (AFU_ORTHOLOGUE AFUA_3G10980)-RELATED"/>
    <property type="match status" value="1"/>
</dbReference>
<feature type="transmembrane region" description="Helical" evidence="1">
    <location>
        <begin position="776"/>
        <end position="796"/>
    </location>
</feature>
<sequence length="815" mass="91125">MQNTATTTAEIGNTYQVNATNGHGPALQRSLLICLLLYLTFVIYGSLVPLHYVPISFDEALSRYSQIRYLDLGMQSRADWVANILLFIPLAFLLCAVSFKEGAKRRNLFLGAAIVLSGFTLALSIEFIQLYFPQRTVSINDIVAETLGAAFGVALYKLYGLRVKQFLLGVALVRGQASVLSYLLLIYSALFFLYYLLPLDLTLSPIELYKKWQDGRIVLLPFSAYKGNLVQVSYAIASDIVLWLPIALLWLANFPNQPKLVFYSRLVLMASLLEFCQLFVYSRVTDISDIICALLAGVLAQVIVKQWRQHKGGVLVQDRPAAASKQLQRSLLWCGAALLYSLFLMLLFWYPFNFNFDWSFIDSRWQFANSQVLLYSLYFGTEFRAITALSQKILTFIPLGVFFALAWLAQQQRWQQQLLTFMALLYIVSLASVIEGMQLALPGKTVDATDVILKVVGAALGFAGYLFFYRRARVPAPAADRDLTPAARPAAQKQHASGPILSPGRLLILHLLITVVLLFAVSNLAVLPYNVRELLSDNNTAILGLTLSLYLMTLPLLLPLQQFAVFTLLSPLLILIQSILVFSLLFATVPRESLHDILGAPVSNLPVYLELLLRFCGFFSVFQFNYLFAGRLLQERNSIPALILWAIFSLLFAAIWYGAVVKLAATDNVTELLANRGSYGVALGLSLYLAMLFGSAAYLSRLIMPDKPLNDARQSHGFWRLSAAILGLLLVAIAAWLLLNTITESLIIKYQQVFSALQFLLSTDRDNYVSPTTLKLRYAIAHLALVLILAWFYLWARQLQRLAQSPAQRASAKES</sequence>
<accession>A0ABQ2WM99</accession>
<feature type="transmembrane region" description="Helical" evidence="1">
    <location>
        <begin position="138"/>
        <end position="159"/>
    </location>
</feature>
<feature type="transmembrane region" description="Helical" evidence="1">
    <location>
        <begin position="331"/>
        <end position="350"/>
    </location>
</feature>
<evidence type="ECO:0000313" key="3">
    <source>
        <dbReference type="EMBL" id="GGW62738.1"/>
    </source>
</evidence>
<feature type="transmembrane region" description="Helical" evidence="1">
    <location>
        <begin position="179"/>
        <end position="197"/>
    </location>
</feature>
<feature type="transmembrane region" description="Helical" evidence="1">
    <location>
        <begin position="565"/>
        <end position="587"/>
    </location>
</feature>